<evidence type="ECO:0000256" key="14">
    <source>
        <dbReference type="ARBA" id="ARBA00023075"/>
    </source>
</evidence>
<keyword evidence="12 18" id="KW-1133">Transmembrane helix</keyword>
<keyword evidence="10 18" id="KW-1278">Translocase</keyword>
<evidence type="ECO:0000256" key="13">
    <source>
        <dbReference type="ARBA" id="ARBA00023027"/>
    </source>
</evidence>
<evidence type="ECO:0000256" key="5">
    <source>
        <dbReference type="ARBA" id="ARBA00021008"/>
    </source>
</evidence>
<feature type="transmembrane region" description="Helical" evidence="18">
    <location>
        <begin position="138"/>
        <end position="161"/>
    </location>
</feature>
<feature type="transmembrane region" description="Helical" evidence="18">
    <location>
        <begin position="272"/>
        <end position="299"/>
    </location>
</feature>
<keyword evidence="13 18" id="KW-0520">NAD</keyword>
<name>E0YCI7_9ORTH</name>
<dbReference type="InterPro" id="IPR001750">
    <property type="entry name" value="ND/Mrp_TM"/>
</dbReference>
<keyword evidence="6" id="KW-0813">Transport</keyword>
<dbReference type="InterPro" id="IPR003917">
    <property type="entry name" value="NADH_UbQ_OxRdtase_chain2"/>
</dbReference>
<comment type="function">
    <text evidence="18">Core subunit of the mitochondrial membrane respiratory chain NADH dehydrogenase (Complex I) which catalyzes electron transfer from NADH through the respiratory chain, using ubiquinone as an electron acceptor. Essential for the catalytic activity and assembly of complex I.</text>
</comment>
<dbReference type="CTD" id="4536"/>
<dbReference type="PANTHER" id="PTHR46552">
    <property type="entry name" value="NADH-UBIQUINONE OXIDOREDUCTASE CHAIN 2"/>
    <property type="match status" value="1"/>
</dbReference>
<dbReference type="Pfam" id="PF00361">
    <property type="entry name" value="Proton_antipo_M"/>
    <property type="match status" value="1"/>
</dbReference>
<feature type="domain" description="NADH:quinone oxidoreductase/Mrp antiporter transmembrane" evidence="19">
    <location>
        <begin position="23"/>
        <end position="283"/>
    </location>
</feature>
<reference evidence="21" key="1">
    <citation type="journal article" date="2010" name="Mitochondrial DNA">
        <title>Mitochondrial genomics in Orthoptera using MOSAS.</title>
        <authorList>
            <person name="Sheffield N.C."/>
            <person name="Hiatt K.D."/>
            <person name="Valentine M.C."/>
            <person name="Song H."/>
            <person name="Whiting M.F."/>
        </authorList>
    </citation>
    <scope>NUCLEOTIDE SEQUENCE</scope>
</reference>
<sequence length="339" mass="39049">MNNTTKILFLSTMLTGTMMSISSNSWMNIWMGLEINLLSFIPMLTNNKYKSMNDTSIKYFIIQTLASTTMLFSVLMIKLKMPEWWEKENISSMLVSSSILLKMGAAPFHFWLPEVMNMSSWMNCLIIMTWQKIAPMMILSYCIMNNMFTSIMVTTSITIGAISGLNQSYTKQLMAYSSISHSGWMIASMIISETMWEMYFMIYSTLSTILILIFNKTKSFLLKQMFSYNHMNNSMKMLMMTTLLSIGGMPPFIGFLPKWMIIQSLIENNMTVLILIMVITTMINLIYYLRLSFSALIILYTENSWSMNIKQSKKMTVLSMMNLISTMGLIPISILALIY</sequence>
<dbReference type="PRINTS" id="PR01436">
    <property type="entry name" value="NADHDHGNASE2"/>
</dbReference>
<comment type="catalytic activity">
    <reaction evidence="17 18">
        <text>a ubiquinone + NADH + 5 H(+)(in) = a ubiquinol + NAD(+) + 4 H(+)(out)</text>
        <dbReference type="Rhea" id="RHEA:29091"/>
        <dbReference type="Rhea" id="RHEA-COMP:9565"/>
        <dbReference type="Rhea" id="RHEA-COMP:9566"/>
        <dbReference type="ChEBI" id="CHEBI:15378"/>
        <dbReference type="ChEBI" id="CHEBI:16389"/>
        <dbReference type="ChEBI" id="CHEBI:17976"/>
        <dbReference type="ChEBI" id="CHEBI:57540"/>
        <dbReference type="ChEBI" id="CHEBI:57945"/>
        <dbReference type="EC" id="7.1.1.2"/>
    </reaction>
</comment>
<evidence type="ECO:0000256" key="18">
    <source>
        <dbReference type="RuleBase" id="RU003403"/>
    </source>
</evidence>
<evidence type="ECO:0000256" key="17">
    <source>
        <dbReference type="ARBA" id="ARBA00049551"/>
    </source>
</evidence>
<protein>
    <recommendedName>
        <fullName evidence="5 18">NADH-ubiquinone oxidoreductase chain 2</fullName>
        <ecNumber evidence="4 18">7.1.1.2</ecNumber>
    </recommendedName>
</protein>
<dbReference type="GO" id="GO:0006120">
    <property type="term" value="P:mitochondrial electron transport, NADH to ubiquinone"/>
    <property type="evidence" value="ECO:0007669"/>
    <property type="project" value="InterPro"/>
</dbReference>
<dbReference type="AlphaFoldDB" id="E0YCI7"/>
<feature type="transmembrane region" description="Helical" evidence="18">
    <location>
        <begin position="198"/>
        <end position="216"/>
    </location>
</feature>
<dbReference type="Pfam" id="PF06444">
    <property type="entry name" value="NADH_dehy_S2_C"/>
    <property type="match status" value="1"/>
</dbReference>
<keyword evidence="9 18" id="KW-0999">Mitochondrion inner membrane</keyword>
<evidence type="ECO:0000259" key="19">
    <source>
        <dbReference type="Pfam" id="PF00361"/>
    </source>
</evidence>
<evidence type="ECO:0000256" key="2">
    <source>
        <dbReference type="ARBA" id="ARBA00004448"/>
    </source>
</evidence>
<dbReference type="EC" id="7.1.1.2" evidence="4 18"/>
<dbReference type="GO" id="GO:0008137">
    <property type="term" value="F:NADH dehydrogenase (ubiquinone) activity"/>
    <property type="evidence" value="ECO:0007669"/>
    <property type="project" value="UniProtKB-EC"/>
</dbReference>
<dbReference type="InterPro" id="IPR010933">
    <property type="entry name" value="NADH_DH_su2_C"/>
</dbReference>
<evidence type="ECO:0000256" key="10">
    <source>
        <dbReference type="ARBA" id="ARBA00022967"/>
    </source>
</evidence>
<evidence type="ECO:0000256" key="1">
    <source>
        <dbReference type="ARBA" id="ARBA00003257"/>
    </source>
</evidence>
<evidence type="ECO:0000256" key="15">
    <source>
        <dbReference type="ARBA" id="ARBA00023128"/>
    </source>
</evidence>
<feature type="transmembrane region" description="Helical" evidence="18">
    <location>
        <begin position="57"/>
        <end position="77"/>
    </location>
</feature>
<dbReference type="RefSeq" id="YP_003875564.1">
    <property type="nucleotide sequence ID" value="NC_014491.1"/>
</dbReference>
<evidence type="ECO:0000256" key="8">
    <source>
        <dbReference type="ARBA" id="ARBA00022692"/>
    </source>
</evidence>
<dbReference type="InterPro" id="IPR050175">
    <property type="entry name" value="Complex_I_Subunit_2"/>
</dbReference>
<keyword evidence="14 18" id="KW-0830">Ubiquinone</keyword>
<comment type="function">
    <text evidence="1">Core subunit of the mitochondrial membrane respiratory chain NADH dehydrogenase (Complex I) that is believed to belong to the minimal assembly required for catalysis. Complex I functions in the transfer of electrons from NADH to the respiratory chain. The immediate electron acceptor for the enzyme is believed to be ubiquinone.</text>
</comment>
<evidence type="ECO:0000256" key="6">
    <source>
        <dbReference type="ARBA" id="ARBA00022448"/>
    </source>
</evidence>
<dbReference type="GeneID" id="9725915"/>
<evidence type="ECO:0000256" key="4">
    <source>
        <dbReference type="ARBA" id="ARBA00012944"/>
    </source>
</evidence>
<feature type="transmembrane region" description="Helical" evidence="18">
    <location>
        <begin position="7"/>
        <end position="27"/>
    </location>
</feature>
<feature type="domain" description="NADH dehydrogenase subunit 2 C-terminal" evidence="20">
    <location>
        <begin position="287"/>
        <end position="333"/>
    </location>
</feature>
<feature type="transmembrane region" description="Helical" evidence="18">
    <location>
        <begin position="237"/>
        <end position="260"/>
    </location>
</feature>
<keyword evidence="11 18" id="KW-0249">Electron transport</keyword>
<accession>E0YCI7</accession>
<evidence type="ECO:0000256" key="11">
    <source>
        <dbReference type="ARBA" id="ARBA00022982"/>
    </source>
</evidence>
<evidence type="ECO:0000256" key="12">
    <source>
        <dbReference type="ARBA" id="ARBA00022989"/>
    </source>
</evidence>
<comment type="subcellular location">
    <subcellularLocation>
        <location evidence="2 18">Mitochondrion inner membrane</location>
        <topology evidence="2 18">Multi-pass membrane protein</topology>
    </subcellularLocation>
</comment>
<keyword evidence="16 18" id="KW-0472">Membrane</keyword>
<organism evidence="21">
    <name type="scientific">Physemacris variolosa</name>
    <dbReference type="NCBI Taxonomy" id="62778"/>
    <lineage>
        <taxon>Eukaryota</taxon>
        <taxon>Metazoa</taxon>
        <taxon>Ecdysozoa</taxon>
        <taxon>Arthropoda</taxon>
        <taxon>Hexapoda</taxon>
        <taxon>Insecta</taxon>
        <taxon>Pterygota</taxon>
        <taxon>Neoptera</taxon>
        <taxon>Polyneoptera</taxon>
        <taxon>Orthoptera</taxon>
        <taxon>Caelifera</taxon>
        <taxon>Acrididea</taxon>
        <taxon>Acridomorpha</taxon>
        <taxon>Pneumoroidea</taxon>
        <taxon>Pneumoridae</taxon>
        <taxon>Physemacris</taxon>
    </lineage>
</organism>
<keyword evidence="7 18" id="KW-0679">Respiratory chain</keyword>
<evidence type="ECO:0000313" key="21">
    <source>
        <dbReference type="EMBL" id="ADD97022.1"/>
    </source>
</evidence>
<feature type="transmembrane region" description="Helical" evidence="18">
    <location>
        <begin position="320"/>
        <end position="338"/>
    </location>
</feature>
<dbReference type="PANTHER" id="PTHR46552:SF1">
    <property type="entry name" value="NADH-UBIQUINONE OXIDOREDUCTASE CHAIN 2"/>
    <property type="match status" value="1"/>
</dbReference>
<keyword evidence="8 18" id="KW-0812">Transmembrane</keyword>
<dbReference type="EMBL" id="GU945504">
    <property type="protein sequence ID" value="ADD97022.1"/>
    <property type="molecule type" value="Genomic_DNA"/>
</dbReference>
<comment type="similarity">
    <text evidence="3 18">Belongs to the complex I subunit 2 family.</text>
</comment>
<geneLocation type="mitochondrion" evidence="21"/>
<proteinExistence type="inferred from homology"/>
<evidence type="ECO:0000256" key="7">
    <source>
        <dbReference type="ARBA" id="ARBA00022660"/>
    </source>
</evidence>
<feature type="transmembrane region" description="Helical" evidence="18">
    <location>
        <begin position="173"/>
        <end position="192"/>
    </location>
</feature>
<keyword evidence="15 18" id="KW-0496">Mitochondrion</keyword>
<gene>
    <name evidence="21" type="primary">ND2</name>
</gene>
<feature type="transmembrane region" description="Helical" evidence="18">
    <location>
        <begin position="89"/>
        <end position="112"/>
    </location>
</feature>
<dbReference type="GO" id="GO:0005743">
    <property type="term" value="C:mitochondrial inner membrane"/>
    <property type="evidence" value="ECO:0007669"/>
    <property type="project" value="UniProtKB-SubCell"/>
</dbReference>
<evidence type="ECO:0000256" key="3">
    <source>
        <dbReference type="ARBA" id="ARBA00007012"/>
    </source>
</evidence>
<evidence type="ECO:0000259" key="20">
    <source>
        <dbReference type="Pfam" id="PF06444"/>
    </source>
</evidence>
<evidence type="ECO:0000256" key="16">
    <source>
        <dbReference type="ARBA" id="ARBA00023136"/>
    </source>
</evidence>
<evidence type="ECO:0000256" key="9">
    <source>
        <dbReference type="ARBA" id="ARBA00022792"/>
    </source>
</evidence>